<dbReference type="OrthoDB" id="4820872at2759"/>
<dbReference type="EMBL" id="JAGSXJ010000036">
    <property type="protein sequence ID" value="KAH6666526.1"/>
    <property type="molecule type" value="Genomic_DNA"/>
</dbReference>
<comment type="caution">
    <text evidence="1">The sequence shown here is derived from an EMBL/GenBank/DDBJ whole genome shotgun (WGS) entry which is preliminary data.</text>
</comment>
<organism evidence="1 2">
    <name type="scientific">Plectosphaerella plurivora</name>
    <dbReference type="NCBI Taxonomy" id="936078"/>
    <lineage>
        <taxon>Eukaryota</taxon>
        <taxon>Fungi</taxon>
        <taxon>Dikarya</taxon>
        <taxon>Ascomycota</taxon>
        <taxon>Pezizomycotina</taxon>
        <taxon>Sordariomycetes</taxon>
        <taxon>Hypocreomycetidae</taxon>
        <taxon>Glomerellales</taxon>
        <taxon>Plectosphaerellaceae</taxon>
        <taxon>Plectosphaerella</taxon>
    </lineage>
</organism>
<keyword evidence="2" id="KW-1185">Reference proteome</keyword>
<dbReference type="AlphaFoldDB" id="A0A9P8V1Z2"/>
<proteinExistence type="predicted"/>
<accession>A0A9P8V1Z2</accession>
<protein>
    <submittedName>
        <fullName evidence="1">Uncharacterized protein</fullName>
    </submittedName>
</protein>
<gene>
    <name evidence="1" type="ORF">F5X68DRAFT_55010</name>
</gene>
<reference evidence="1" key="1">
    <citation type="journal article" date="2021" name="Nat. Commun.">
        <title>Genetic determinants of endophytism in the Arabidopsis root mycobiome.</title>
        <authorList>
            <person name="Mesny F."/>
            <person name="Miyauchi S."/>
            <person name="Thiergart T."/>
            <person name="Pickel B."/>
            <person name="Atanasova L."/>
            <person name="Karlsson M."/>
            <person name="Huettel B."/>
            <person name="Barry K.W."/>
            <person name="Haridas S."/>
            <person name="Chen C."/>
            <person name="Bauer D."/>
            <person name="Andreopoulos W."/>
            <person name="Pangilinan J."/>
            <person name="LaButti K."/>
            <person name="Riley R."/>
            <person name="Lipzen A."/>
            <person name="Clum A."/>
            <person name="Drula E."/>
            <person name="Henrissat B."/>
            <person name="Kohler A."/>
            <person name="Grigoriev I.V."/>
            <person name="Martin F.M."/>
            <person name="Hacquard S."/>
        </authorList>
    </citation>
    <scope>NUCLEOTIDE SEQUENCE</scope>
    <source>
        <strain evidence="1">MPI-SDFR-AT-0117</strain>
    </source>
</reference>
<sequence length="302" mass="33482">MANVSYPNDLPPAYQYHRSDSIIIPATAAPNSPDAPVVLLADLINQVLFDPRPKTPGLEEAQLPPDYARQDPDVRCFSLQAPFISAAPVSLPTAAVAPVPLPRYQISQLRSSLGKPYKLSLRRLTATESRRASFVLSSSSGSSPPQRIDFDDDLVVYEISNTAALHRFSAASANVQIVGCKARALKGHIELADLSKRTGACRFWHNRRKADAAIDATQGKMRKWGYKPEDEWNRNVLFDVGTESSASRGRPWKDERGNVLAIENESDLKFLGMVDQPMKEALLACWATRRWVLNQLEWMPGA</sequence>
<dbReference type="Proteomes" id="UP000770015">
    <property type="component" value="Unassembled WGS sequence"/>
</dbReference>
<name>A0A9P8V1Z2_9PEZI</name>
<evidence type="ECO:0000313" key="2">
    <source>
        <dbReference type="Proteomes" id="UP000770015"/>
    </source>
</evidence>
<evidence type="ECO:0000313" key="1">
    <source>
        <dbReference type="EMBL" id="KAH6666526.1"/>
    </source>
</evidence>